<keyword evidence="1" id="KW-0805">Transcription regulation</keyword>
<dbReference type="Pfam" id="PF01418">
    <property type="entry name" value="HTH_6"/>
    <property type="match status" value="1"/>
</dbReference>
<keyword evidence="2 6" id="KW-0238">DNA-binding</keyword>
<dbReference type="PROSITE" id="PS51071">
    <property type="entry name" value="HTH_RPIR"/>
    <property type="match status" value="1"/>
</dbReference>
<evidence type="ECO:0000256" key="3">
    <source>
        <dbReference type="ARBA" id="ARBA00023163"/>
    </source>
</evidence>
<name>A0ABS2NJQ6_9BACI</name>
<dbReference type="SUPFAM" id="SSF53697">
    <property type="entry name" value="SIS domain"/>
    <property type="match status" value="1"/>
</dbReference>
<dbReference type="EMBL" id="JAFBDZ010000005">
    <property type="protein sequence ID" value="MBM7587756.1"/>
    <property type="molecule type" value="Genomic_DNA"/>
</dbReference>
<protein>
    <submittedName>
        <fullName evidence="6">DNA-binding MurR/RpiR family transcriptional regulator</fullName>
    </submittedName>
</protein>
<comment type="caution">
    <text evidence="6">The sequence shown here is derived from an EMBL/GenBank/DDBJ whole genome shotgun (WGS) entry which is preliminary data.</text>
</comment>
<dbReference type="InterPro" id="IPR000281">
    <property type="entry name" value="HTH_RpiR"/>
</dbReference>
<dbReference type="Gene3D" id="3.40.50.10490">
    <property type="entry name" value="Glucose-6-phosphate isomerase like protein, domain 1"/>
    <property type="match status" value="1"/>
</dbReference>
<dbReference type="CDD" id="cd05013">
    <property type="entry name" value="SIS_RpiR"/>
    <property type="match status" value="1"/>
</dbReference>
<evidence type="ECO:0000256" key="1">
    <source>
        <dbReference type="ARBA" id="ARBA00023015"/>
    </source>
</evidence>
<dbReference type="Gene3D" id="1.10.10.10">
    <property type="entry name" value="Winged helix-like DNA-binding domain superfamily/Winged helix DNA-binding domain"/>
    <property type="match status" value="1"/>
</dbReference>
<dbReference type="InterPro" id="IPR047640">
    <property type="entry name" value="RpiR-like"/>
</dbReference>
<proteinExistence type="predicted"/>
<dbReference type="PANTHER" id="PTHR30514:SF10">
    <property type="entry name" value="MURR_RPIR FAMILY TRANSCRIPTIONAL REGULATOR"/>
    <property type="match status" value="1"/>
</dbReference>
<evidence type="ECO:0000256" key="2">
    <source>
        <dbReference type="ARBA" id="ARBA00023125"/>
    </source>
</evidence>
<dbReference type="GO" id="GO:0003677">
    <property type="term" value="F:DNA binding"/>
    <property type="evidence" value="ECO:0007669"/>
    <property type="project" value="UniProtKB-KW"/>
</dbReference>
<dbReference type="InterPro" id="IPR001347">
    <property type="entry name" value="SIS_dom"/>
</dbReference>
<evidence type="ECO:0000313" key="7">
    <source>
        <dbReference type="Proteomes" id="UP001646157"/>
    </source>
</evidence>
<dbReference type="InterPro" id="IPR036388">
    <property type="entry name" value="WH-like_DNA-bd_sf"/>
</dbReference>
<feature type="domain" description="HTH rpiR-type" evidence="4">
    <location>
        <begin position="4"/>
        <end position="80"/>
    </location>
</feature>
<accession>A0ABS2NJQ6</accession>
<evidence type="ECO:0000259" key="4">
    <source>
        <dbReference type="PROSITE" id="PS51071"/>
    </source>
</evidence>
<dbReference type="PANTHER" id="PTHR30514">
    <property type="entry name" value="GLUCOKINASE"/>
    <property type="match status" value="1"/>
</dbReference>
<organism evidence="6 7">
    <name type="scientific">Rossellomorea pakistanensis</name>
    <dbReference type="NCBI Taxonomy" id="992288"/>
    <lineage>
        <taxon>Bacteria</taxon>
        <taxon>Bacillati</taxon>
        <taxon>Bacillota</taxon>
        <taxon>Bacilli</taxon>
        <taxon>Bacillales</taxon>
        <taxon>Bacillaceae</taxon>
        <taxon>Rossellomorea</taxon>
    </lineage>
</organism>
<dbReference type="InterPro" id="IPR046348">
    <property type="entry name" value="SIS_dom_sf"/>
</dbReference>
<keyword evidence="3" id="KW-0804">Transcription</keyword>
<dbReference type="Pfam" id="PF01380">
    <property type="entry name" value="SIS"/>
    <property type="match status" value="1"/>
</dbReference>
<dbReference type="Proteomes" id="UP001646157">
    <property type="component" value="Unassembled WGS sequence"/>
</dbReference>
<dbReference type="InterPro" id="IPR009057">
    <property type="entry name" value="Homeodomain-like_sf"/>
</dbReference>
<gene>
    <name evidence="6" type="ORF">JOC86_004330</name>
</gene>
<keyword evidence="7" id="KW-1185">Reference proteome</keyword>
<dbReference type="PROSITE" id="PS51464">
    <property type="entry name" value="SIS"/>
    <property type="match status" value="1"/>
</dbReference>
<reference evidence="6 7" key="1">
    <citation type="submission" date="2021-01" db="EMBL/GenBank/DDBJ databases">
        <title>Genomic Encyclopedia of Type Strains, Phase IV (KMG-IV): sequencing the most valuable type-strain genomes for metagenomic binning, comparative biology and taxonomic classification.</title>
        <authorList>
            <person name="Goeker M."/>
        </authorList>
    </citation>
    <scope>NUCLEOTIDE SEQUENCE [LARGE SCALE GENOMIC DNA]</scope>
    <source>
        <strain evidence="6 7">DSM 24834</strain>
    </source>
</reference>
<evidence type="ECO:0000259" key="5">
    <source>
        <dbReference type="PROSITE" id="PS51464"/>
    </source>
</evidence>
<dbReference type="SUPFAM" id="SSF46689">
    <property type="entry name" value="Homeodomain-like"/>
    <property type="match status" value="1"/>
</dbReference>
<evidence type="ECO:0000313" key="6">
    <source>
        <dbReference type="EMBL" id="MBM7587756.1"/>
    </source>
</evidence>
<feature type="domain" description="SIS" evidence="5">
    <location>
        <begin position="125"/>
        <end position="266"/>
    </location>
</feature>
<sequence>MQVKGTLKMISNLIDELPSSERKIAEYILEHPGKVIKFTTAELAEKSNTSAAAVIRLCKSLGIKRFTELKVRLAGDLANKDDSTGYRDISANESLYSIIEKSRTNSIQSINETAELIQEEMVQKAIHVLEKAKNIHLFGIGASHIISLDAQQKFLRIKKNATAFSDLHLVATLIANSSEDDVVFGISYSGETEEVAKVLKLAKEKGAKTISLTKYGGSKVANITDISLHTSFTREAPFRSGATSSRLAQLFMIDVLFLGLSASRYEDTVTYIDRTRESIHTLKKL</sequence>
<dbReference type="InterPro" id="IPR035472">
    <property type="entry name" value="RpiR-like_SIS"/>
</dbReference>